<feature type="domain" description="Disease resistance protein RPS4B/Roq1-like leucine-rich repeats" evidence="2">
    <location>
        <begin position="164"/>
        <end position="225"/>
    </location>
</feature>
<gene>
    <name evidence="3" type="ORF">A2U01_0004032</name>
</gene>
<keyword evidence="4" id="KW-1185">Reference proteome</keyword>
<dbReference type="PANTHER" id="PTHR11017">
    <property type="entry name" value="LEUCINE-RICH REPEAT-CONTAINING PROTEIN"/>
    <property type="match status" value="1"/>
</dbReference>
<dbReference type="Pfam" id="PF23286">
    <property type="entry name" value="LRR_13"/>
    <property type="match status" value="1"/>
</dbReference>
<organism evidence="3 4">
    <name type="scientific">Trifolium medium</name>
    <dbReference type="NCBI Taxonomy" id="97028"/>
    <lineage>
        <taxon>Eukaryota</taxon>
        <taxon>Viridiplantae</taxon>
        <taxon>Streptophyta</taxon>
        <taxon>Embryophyta</taxon>
        <taxon>Tracheophyta</taxon>
        <taxon>Spermatophyta</taxon>
        <taxon>Magnoliopsida</taxon>
        <taxon>eudicotyledons</taxon>
        <taxon>Gunneridae</taxon>
        <taxon>Pentapetalae</taxon>
        <taxon>rosids</taxon>
        <taxon>fabids</taxon>
        <taxon>Fabales</taxon>
        <taxon>Fabaceae</taxon>
        <taxon>Papilionoideae</taxon>
        <taxon>50 kb inversion clade</taxon>
        <taxon>NPAAA clade</taxon>
        <taxon>Hologalegina</taxon>
        <taxon>IRL clade</taxon>
        <taxon>Trifolieae</taxon>
        <taxon>Trifolium</taxon>
    </lineage>
</organism>
<reference evidence="3 4" key="1">
    <citation type="journal article" date="2018" name="Front. Plant Sci.">
        <title>Red Clover (Trifolium pratense) and Zigzag Clover (T. medium) - A Picture of Genomic Similarities and Differences.</title>
        <authorList>
            <person name="Dluhosova J."/>
            <person name="Istvanek J."/>
            <person name="Nedelnik J."/>
            <person name="Repkova J."/>
        </authorList>
    </citation>
    <scope>NUCLEOTIDE SEQUENCE [LARGE SCALE GENOMIC DNA]</scope>
    <source>
        <strain evidence="4">cv. 10/8</strain>
        <tissue evidence="3">Leaf</tissue>
    </source>
</reference>
<evidence type="ECO:0000256" key="1">
    <source>
        <dbReference type="ARBA" id="ARBA00022821"/>
    </source>
</evidence>
<dbReference type="PANTHER" id="PTHR11017:SF431">
    <property type="entry name" value="ADP-RIBOSYL CYCLASE_CYCLIC ADP-RIBOSE HYDROLASE"/>
    <property type="match status" value="1"/>
</dbReference>
<dbReference type="GO" id="GO:0006952">
    <property type="term" value="P:defense response"/>
    <property type="evidence" value="ECO:0007669"/>
    <property type="project" value="InterPro"/>
</dbReference>
<feature type="non-terminal residue" evidence="3">
    <location>
        <position position="228"/>
    </location>
</feature>
<dbReference type="InterPro" id="IPR044974">
    <property type="entry name" value="Disease_R_plants"/>
</dbReference>
<sequence>MGKVIVQQESLEEPRKRSRLWSHKDIVEVLEENLGTSQIEIIYWDIPLYEEVVEWKGDEFKKMENLKTLIIKNSLFSKGPDHLPNSLRVLDWPGYPSQHIPSDFCPRKLSICKLPASYLTIFEFHSSLKADVREFERVKFKQQSRFETDTQCCSKLNSFPPMKLTSLEQLELSFCESLKWFPEILGQMKNTKIIVLKGTVIEEFPFSFQNLTGLHTLGIWGSGMLRLP</sequence>
<name>A0A392MAH2_9FABA</name>
<proteinExistence type="predicted"/>
<dbReference type="EMBL" id="LXQA010004821">
    <property type="protein sequence ID" value="MCH83214.1"/>
    <property type="molecule type" value="Genomic_DNA"/>
</dbReference>
<dbReference type="InterPro" id="IPR032675">
    <property type="entry name" value="LRR_dom_sf"/>
</dbReference>
<evidence type="ECO:0000259" key="2">
    <source>
        <dbReference type="Pfam" id="PF23286"/>
    </source>
</evidence>
<dbReference type="InterPro" id="IPR058546">
    <property type="entry name" value="RPS4B/Roq1-like_LRR"/>
</dbReference>
<dbReference type="Proteomes" id="UP000265520">
    <property type="component" value="Unassembled WGS sequence"/>
</dbReference>
<keyword evidence="1" id="KW-0611">Plant defense</keyword>
<dbReference type="AlphaFoldDB" id="A0A392MAH2"/>
<comment type="caution">
    <text evidence="3">The sequence shown here is derived from an EMBL/GenBank/DDBJ whole genome shotgun (WGS) entry which is preliminary data.</text>
</comment>
<dbReference type="SUPFAM" id="SSF52058">
    <property type="entry name" value="L domain-like"/>
    <property type="match status" value="1"/>
</dbReference>
<evidence type="ECO:0000313" key="4">
    <source>
        <dbReference type="Proteomes" id="UP000265520"/>
    </source>
</evidence>
<dbReference type="Gene3D" id="3.80.10.10">
    <property type="entry name" value="Ribonuclease Inhibitor"/>
    <property type="match status" value="1"/>
</dbReference>
<protein>
    <submittedName>
        <fullName evidence="3">Disease resistance protein</fullName>
    </submittedName>
</protein>
<accession>A0A392MAH2</accession>
<evidence type="ECO:0000313" key="3">
    <source>
        <dbReference type="EMBL" id="MCH83214.1"/>
    </source>
</evidence>